<organism evidence="6 7">
    <name type="scientific">Lentzea guizhouensis</name>
    <dbReference type="NCBI Taxonomy" id="1586287"/>
    <lineage>
        <taxon>Bacteria</taxon>
        <taxon>Bacillati</taxon>
        <taxon>Actinomycetota</taxon>
        <taxon>Actinomycetes</taxon>
        <taxon>Pseudonocardiales</taxon>
        <taxon>Pseudonocardiaceae</taxon>
        <taxon>Lentzea</taxon>
    </lineage>
</organism>
<dbReference type="GO" id="GO:0007165">
    <property type="term" value="P:signal transduction"/>
    <property type="evidence" value="ECO:0007669"/>
    <property type="project" value="InterPro"/>
</dbReference>
<dbReference type="Gene3D" id="3.40.50.10140">
    <property type="entry name" value="Toll/interleukin-1 receptor homology (TIR) domain"/>
    <property type="match status" value="1"/>
</dbReference>
<dbReference type="STRING" id="1586287.BBK82_00225"/>
<feature type="repeat" description="WD" evidence="3">
    <location>
        <begin position="1224"/>
        <end position="1265"/>
    </location>
</feature>
<dbReference type="PRINTS" id="PR00320">
    <property type="entry name" value="GPROTEINBRPT"/>
</dbReference>
<proteinExistence type="predicted"/>
<gene>
    <name evidence="6" type="ORF">BBK82_00225</name>
</gene>
<dbReference type="InterPro" id="IPR019775">
    <property type="entry name" value="WD40_repeat_CS"/>
</dbReference>
<dbReference type="InterPro" id="IPR000157">
    <property type="entry name" value="TIR_dom"/>
</dbReference>
<evidence type="ECO:0000256" key="4">
    <source>
        <dbReference type="SAM" id="MobiDB-lite"/>
    </source>
</evidence>
<dbReference type="InterPro" id="IPR001680">
    <property type="entry name" value="WD40_rpt"/>
</dbReference>
<sequence>MARVFISYASQNLARALEVASWLTADGHQAFVDQDPSRGLTVGEDWERQLRDRLRWADVVVCLITAAYARSVWCSTEALFARWLGSVVVPVLSERDAEHPLLRFPVQYADLTSDHSLARERLIEAVRRTDQSTTNWSHRESPYPGLRAFDAGLRGVFFGRAVETADLARAVRSPVADGCLLVIGPSGSGKSSLVRAGLVPVIAGEPGWLTLPPFTPGTDPSSALVRELVSAGRRRGLGWTVADVRAGCAGDLVEELLIGAGGRCERLLVVIDQLEELLTQTPDDRKRSFAHTLIDLSAAPVQLVATVRSEFVDRLLADADLRPLAGPTFAVKPLGQAQLRSVVEGPARLAGISVSEELLQRLVADTDDGSALPLLAFTLAQLAADRRGSELSPARYDELGGVRGALVKQADAALREAVGVTGRTPDEVITGLLELVTVDDHDQPVRGRVVRSVLPDSVAAEMDVFIAHRLLTTDDDGALTVAHEAFLTAWQPMASAITAEATALRARGAIDRAAASWETSGRAVNRLWERNQLAAAVADVAADVPPVFRRGGGGIRTSRVELGETSRAFLLAGVRRDRMRRGWLTTVLSALLVVASVAAGMAVVQQREAEHQQRIAASRALVSRAEAGLRDDPQLALMLGVAAIELNPGLDTKNSLTESLTSTHYGGTITGHTGEVTAVGFARDKRTLATAGADRAVILSDLADPLKPRELKRLTGHRFTVTDLAFSPVAPLLVTVDGAGGVILWDVEDPARATRIWQSPDRDRPALTSVAISPDGRTLATGGGASSDRPEVGLPPGGVQLWDITVPAEPREISRLSSHELMVLGLAFHPDGRTLASAAMDGSVALWDTSDPARAFALAALPREPDARWQSVAFSPDGRTLAGVGAGRTPAVLWDVTDRTRLSRIAAPPASAGGFLHDVVFSPDGAMLVAVGQDRSVVRWDVRRPAEPLALPSFHGHARGVEAVAFHPDGGYLVTGGHDRVVMLWHVRNPAGAVQSGEPLTGHVGEVERLEFRPDGRVLVSTGDDGQITFWDTRDHARPRRIHRFAPGHREELSALAFSADGRLLATGSHDGAVKLWDVSDPAAPVRIDQPISERAGRVLDLAFLPAGGQLLVCGSGGQVFLWDMVSRRRTAVPVDMPLLPNSAAFGGDGTLLAYGGPGPGRWLWDVRDPRNLRAITTQLDERDGYAVESAFAGDVLAVSSTDITVVLWDLRDPTRPLRLGQPLTGHESLVSKMAFSADRQTLLTVDSDRAAILWNVSAPDHPRRIGPQLPSEGAAALSVDGRTVASKDGDGVVLWDLSGPVDAREHPVERACERAGRGLTREEWEHHVGPGYRETCRSPGR</sequence>
<dbReference type="PANTHER" id="PTHR22847">
    <property type="entry name" value="WD40 REPEAT PROTEIN"/>
    <property type="match status" value="1"/>
</dbReference>
<dbReference type="Pfam" id="PF00400">
    <property type="entry name" value="WD40"/>
    <property type="match status" value="8"/>
</dbReference>
<dbReference type="SMART" id="SM00320">
    <property type="entry name" value="WD40"/>
    <property type="match status" value="12"/>
</dbReference>
<keyword evidence="1 3" id="KW-0853">WD repeat</keyword>
<evidence type="ECO:0000256" key="2">
    <source>
        <dbReference type="ARBA" id="ARBA00022737"/>
    </source>
</evidence>
<evidence type="ECO:0000313" key="6">
    <source>
        <dbReference type="EMBL" id="ANZ34736.1"/>
    </source>
</evidence>
<feature type="repeat" description="WD" evidence="3">
    <location>
        <begin position="954"/>
        <end position="989"/>
    </location>
</feature>
<dbReference type="RefSeq" id="WP_065913156.1">
    <property type="nucleotide sequence ID" value="NZ_CP016793.1"/>
</dbReference>
<reference evidence="6 7" key="1">
    <citation type="submission" date="2016-07" db="EMBL/GenBank/DDBJ databases">
        <title>Complete genome sequence of the Lentzea guizhouensis DHS C013.</title>
        <authorList>
            <person name="Cao C."/>
        </authorList>
    </citation>
    <scope>NUCLEOTIDE SEQUENCE [LARGE SCALE GENOMIC DNA]</scope>
    <source>
        <strain evidence="6 7">DHS C013</strain>
    </source>
</reference>
<feature type="repeat" description="WD" evidence="3">
    <location>
        <begin position="816"/>
        <end position="857"/>
    </location>
</feature>
<feature type="repeat" description="WD" evidence="3">
    <location>
        <begin position="1000"/>
        <end position="1041"/>
    </location>
</feature>
<dbReference type="Proteomes" id="UP000093053">
    <property type="component" value="Chromosome"/>
</dbReference>
<dbReference type="InterPro" id="IPR020472">
    <property type="entry name" value="WD40_PAC1"/>
</dbReference>
<dbReference type="SUPFAM" id="SSF50998">
    <property type="entry name" value="Quinoprotein alcohol dehydrogenase-like"/>
    <property type="match status" value="1"/>
</dbReference>
<evidence type="ECO:0000256" key="1">
    <source>
        <dbReference type="ARBA" id="ARBA00022574"/>
    </source>
</evidence>
<dbReference type="InterPro" id="IPR027417">
    <property type="entry name" value="P-loop_NTPase"/>
</dbReference>
<dbReference type="SUPFAM" id="SSF52540">
    <property type="entry name" value="P-loop containing nucleoside triphosphate hydrolases"/>
    <property type="match status" value="1"/>
</dbReference>
<protein>
    <recommendedName>
        <fullName evidence="5">TIR domain-containing protein</fullName>
    </recommendedName>
</protein>
<dbReference type="PROSITE" id="PS50104">
    <property type="entry name" value="TIR"/>
    <property type="match status" value="1"/>
</dbReference>
<dbReference type="InterPro" id="IPR035897">
    <property type="entry name" value="Toll_tir_struct_dom_sf"/>
</dbReference>
<dbReference type="PROSITE" id="PS50082">
    <property type="entry name" value="WD_REPEATS_2"/>
    <property type="match status" value="8"/>
</dbReference>
<dbReference type="CDD" id="cd00200">
    <property type="entry name" value="WD40"/>
    <property type="match status" value="1"/>
</dbReference>
<evidence type="ECO:0000313" key="7">
    <source>
        <dbReference type="Proteomes" id="UP000093053"/>
    </source>
</evidence>
<dbReference type="Gene3D" id="2.130.10.10">
    <property type="entry name" value="YVTN repeat-like/Quinoprotein amine dehydrogenase"/>
    <property type="match status" value="4"/>
</dbReference>
<dbReference type="SUPFAM" id="SSF50978">
    <property type="entry name" value="WD40 repeat-like"/>
    <property type="match status" value="1"/>
</dbReference>
<feature type="repeat" description="WD" evidence="3">
    <location>
        <begin position="714"/>
        <end position="755"/>
    </location>
</feature>
<feature type="repeat" description="WD" evidence="3">
    <location>
        <begin position="1046"/>
        <end position="1080"/>
    </location>
</feature>
<dbReference type="Pfam" id="PF13676">
    <property type="entry name" value="TIR_2"/>
    <property type="match status" value="1"/>
</dbReference>
<keyword evidence="7" id="KW-1185">Reference proteome</keyword>
<dbReference type="PANTHER" id="PTHR22847:SF637">
    <property type="entry name" value="WD REPEAT DOMAIN 5B"/>
    <property type="match status" value="1"/>
</dbReference>
<dbReference type="InterPro" id="IPR011047">
    <property type="entry name" value="Quinoprotein_ADH-like_sf"/>
</dbReference>
<dbReference type="PROSITE" id="PS50294">
    <property type="entry name" value="WD_REPEATS_REGION"/>
    <property type="match status" value="6"/>
</dbReference>
<name>A0A1B2HAJ7_9PSEU</name>
<dbReference type="Pfam" id="PF20703">
    <property type="entry name" value="nSTAND1"/>
    <property type="match status" value="1"/>
</dbReference>
<feature type="repeat" description="WD" evidence="3">
    <location>
        <begin position="919"/>
        <end position="943"/>
    </location>
</feature>
<dbReference type="KEGG" id="led:BBK82_00225"/>
<evidence type="ECO:0000259" key="5">
    <source>
        <dbReference type="PROSITE" id="PS50104"/>
    </source>
</evidence>
<dbReference type="PROSITE" id="PS00678">
    <property type="entry name" value="WD_REPEATS_1"/>
    <property type="match status" value="3"/>
</dbReference>
<dbReference type="EMBL" id="CP016793">
    <property type="protein sequence ID" value="ANZ34736.1"/>
    <property type="molecule type" value="Genomic_DNA"/>
</dbReference>
<feature type="region of interest" description="Disordered" evidence="4">
    <location>
        <begin position="764"/>
        <end position="794"/>
    </location>
</feature>
<feature type="repeat" description="WD" evidence="3">
    <location>
        <begin position="669"/>
        <end position="702"/>
    </location>
</feature>
<dbReference type="SUPFAM" id="SSF52200">
    <property type="entry name" value="Toll/Interleukin receptor TIR domain"/>
    <property type="match status" value="1"/>
</dbReference>
<dbReference type="InterPro" id="IPR015943">
    <property type="entry name" value="WD40/YVTN_repeat-like_dom_sf"/>
</dbReference>
<dbReference type="InterPro" id="IPR036322">
    <property type="entry name" value="WD40_repeat_dom_sf"/>
</dbReference>
<dbReference type="InterPro" id="IPR049052">
    <property type="entry name" value="nSTAND1"/>
</dbReference>
<keyword evidence="2" id="KW-0677">Repeat</keyword>
<feature type="domain" description="TIR" evidence="5">
    <location>
        <begin position="1"/>
        <end position="126"/>
    </location>
</feature>
<accession>A0A1B2HAJ7</accession>
<evidence type="ECO:0000256" key="3">
    <source>
        <dbReference type="PROSITE-ProRule" id="PRU00221"/>
    </source>
</evidence>